<evidence type="ECO:0000256" key="5">
    <source>
        <dbReference type="ARBA" id="ARBA00023136"/>
    </source>
</evidence>
<keyword evidence="5 7" id="KW-0472">Membrane</keyword>
<dbReference type="Gene3D" id="2.170.130.10">
    <property type="entry name" value="TonB-dependent receptor, plug domain"/>
    <property type="match status" value="1"/>
</dbReference>
<dbReference type="Pfam" id="PF07715">
    <property type="entry name" value="Plug"/>
    <property type="match status" value="1"/>
</dbReference>
<dbReference type="Pfam" id="PF13715">
    <property type="entry name" value="CarbopepD_reg_2"/>
    <property type="match status" value="1"/>
</dbReference>
<dbReference type="EMBL" id="RMBX01000011">
    <property type="protein sequence ID" value="RPD39322.1"/>
    <property type="molecule type" value="Genomic_DNA"/>
</dbReference>
<feature type="transmembrane region" description="Helical" evidence="8">
    <location>
        <begin position="32"/>
        <end position="51"/>
    </location>
</feature>
<keyword evidence="8" id="KW-1133">Transmembrane helix</keyword>
<keyword evidence="3 7" id="KW-1134">Transmembrane beta strand</keyword>
<evidence type="ECO:0000256" key="3">
    <source>
        <dbReference type="ARBA" id="ARBA00022452"/>
    </source>
</evidence>
<dbReference type="NCBIfam" id="TIGR04056">
    <property type="entry name" value="OMP_RagA_SusC"/>
    <property type="match status" value="1"/>
</dbReference>
<evidence type="ECO:0000256" key="1">
    <source>
        <dbReference type="ARBA" id="ARBA00004571"/>
    </source>
</evidence>
<gene>
    <name evidence="10" type="ORF">EG028_19540</name>
</gene>
<protein>
    <submittedName>
        <fullName evidence="10">SusC/RagA family TonB-linked outer membrane protein</fullName>
    </submittedName>
</protein>
<comment type="subcellular location">
    <subcellularLocation>
        <location evidence="1 7">Cell outer membrane</location>
        <topology evidence="1 7">Multi-pass membrane protein</topology>
    </subcellularLocation>
</comment>
<dbReference type="Gene3D" id="3.55.50.30">
    <property type="match status" value="1"/>
</dbReference>
<dbReference type="SUPFAM" id="SSF49464">
    <property type="entry name" value="Carboxypeptidase regulatory domain-like"/>
    <property type="match status" value="1"/>
</dbReference>
<dbReference type="AlphaFoldDB" id="A0A3N4M7C3"/>
<evidence type="ECO:0000313" key="11">
    <source>
        <dbReference type="Proteomes" id="UP000279089"/>
    </source>
</evidence>
<keyword evidence="4 7" id="KW-0812">Transmembrane</keyword>
<name>A0A3N4M7C3_9BACT</name>
<evidence type="ECO:0000313" key="10">
    <source>
        <dbReference type="EMBL" id="RPD39322.1"/>
    </source>
</evidence>
<comment type="caution">
    <text evidence="10">The sequence shown here is derived from an EMBL/GenBank/DDBJ whole genome shotgun (WGS) entry which is preliminary data.</text>
</comment>
<dbReference type="InterPro" id="IPR039426">
    <property type="entry name" value="TonB-dep_rcpt-like"/>
</dbReference>
<dbReference type="Gene3D" id="2.60.40.1120">
    <property type="entry name" value="Carboxypeptidase-like, regulatory domain"/>
    <property type="match status" value="1"/>
</dbReference>
<dbReference type="GO" id="GO:0009279">
    <property type="term" value="C:cell outer membrane"/>
    <property type="evidence" value="ECO:0007669"/>
    <property type="project" value="UniProtKB-SubCell"/>
</dbReference>
<dbReference type="Proteomes" id="UP000279089">
    <property type="component" value="Unassembled WGS sequence"/>
</dbReference>
<dbReference type="InterPro" id="IPR023997">
    <property type="entry name" value="TonB-dep_OMP_SusC/RagA_CS"/>
</dbReference>
<comment type="similarity">
    <text evidence="7">Belongs to the TonB-dependent receptor family.</text>
</comment>
<evidence type="ECO:0000259" key="9">
    <source>
        <dbReference type="Pfam" id="PF07715"/>
    </source>
</evidence>
<keyword evidence="11" id="KW-1185">Reference proteome</keyword>
<dbReference type="InterPro" id="IPR012910">
    <property type="entry name" value="Plug_dom"/>
</dbReference>
<evidence type="ECO:0000256" key="7">
    <source>
        <dbReference type="PROSITE-ProRule" id="PRU01360"/>
    </source>
</evidence>
<keyword evidence="6 7" id="KW-0998">Cell outer membrane</keyword>
<keyword evidence="2 7" id="KW-0813">Transport</keyword>
<evidence type="ECO:0000256" key="4">
    <source>
        <dbReference type="ARBA" id="ARBA00022692"/>
    </source>
</evidence>
<dbReference type="InterPro" id="IPR036942">
    <property type="entry name" value="Beta-barrel_TonB_sf"/>
</dbReference>
<dbReference type="SUPFAM" id="SSF56935">
    <property type="entry name" value="Porins"/>
    <property type="match status" value="1"/>
</dbReference>
<dbReference type="InterPro" id="IPR037066">
    <property type="entry name" value="Plug_dom_sf"/>
</dbReference>
<proteinExistence type="inferred from homology"/>
<reference evidence="11" key="1">
    <citation type="submission" date="2018-11" db="EMBL/GenBank/DDBJ databases">
        <title>Chitinophaga lutea sp.nov., isolate from arsenic contaminated soil.</title>
        <authorList>
            <person name="Zong Y."/>
        </authorList>
    </citation>
    <scope>NUCLEOTIDE SEQUENCE [LARGE SCALE GENOMIC DNA]</scope>
    <source>
        <strain evidence="11">YLT18</strain>
    </source>
</reference>
<dbReference type="PROSITE" id="PS52016">
    <property type="entry name" value="TONB_DEPENDENT_REC_3"/>
    <property type="match status" value="1"/>
</dbReference>
<evidence type="ECO:0000256" key="8">
    <source>
        <dbReference type="SAM" id="Phobius"/>
    </source>
</evidence>
<dbReference type="Gene3D" id="2.40.170.20">
    <property type="entry name" value="TonB-dependent receptor, beta-barrel domain"/>
    <property type="match status" value="1"/>
</dbReference>
<organism evidence="10 11">
    <name type="scientific">Chitinophaga barathri</name>
    <dbReference type="NCBI Taxonomy" id="1647451"/>
    <lineage>
        <taxon>Bacteria</taxon>
        <taxon>Pseudomonadati</taxon>
        <taxon>Bacteroidota</taxon>
        <taxon>Chitinophagia</taxon>
        <taxon>Chitinophagales</taxon>
        <taxon>Chitinophagaceae</taxon>
        <taxon>Chitinophaga</taxon>
    </lineage>
</organism>
<dbReference type="InterPro" id="IPR008969">
    <property type="entry name" value="CarboxyPept-like_regulatory"/>
</dbReference>
<dbReference type="NCBIfam" id="TIGR04057">
    <property type="entry name" value="SusC_RagA_signa"/>
    <property type="match status" value="1"/>
</dbReference>
<evidence type="ECO:0000256" key="2">
    <source>
        <dbReference type="ARBA" id="ARBA00022448"/>
    </source>
</evidence>
<dbReference type="OrthoDB" id="9768177at2"/>
<feature type="domain" description="TonB-dependent receptor plug" evidence="9">
    <location>
        <begin position="245"/>
        <end position="352"/>
    </location>
</feature>
<sequence>MKIFTCCGILLRVLNPKTGPRQAGSSMLLTRTIMRMQLAILIILMTFMNVFSRAVAQTVSLQFNQEKLETVLQAISKQSGYDFNYEVGLLKTAKPVTINIKDKTLKETLEICFKDQPISFQVVAKTVTLKAAEKKSSGSSASGDITIRGQIMDSQGKPLSGVTVKIKGGDIGTITDSDGKFVIDVPNDKAILVISSIGYLQIQQPVKDERFITIRLIEATAQLKEITVSPIQTGYEQIKPERFVGSATVIDSTILQRGVSSDLISRLDGVTNGLLFNKAGGALKLQLRGISTINASYDFNDVDISSNPLIILDDFPYQGDLDNINPNDIESVSVLKDAAATSIWGARAGNGVVVITSKKGSTRSRFSVTLNSNIQIQTKPDLDYHHRMNSVDFIDVEQLLFDKGFYNSSLVSPYTFAISPVVELLNKERQGIITAAEAEHEITRLKGVSTIDQYDKYVLRNPVRFQNYLNVSGGNSVSGYNISLGADNNNTAIKGPGKYARYSVNSNVIVKPTRALELSALVNYVTENSTDNSLSTNISPGGRRSALYPYAEFANKQGSHLAIPYGYRLSYVDTVGQGKLLDWHYRPLDEMGFGGNDFKRNFLRLNFSANLKITEWANLDFRYQYSVQNEHNEYLRDERTYFTRNLINNFTNPGTFERNVPIGGILDQNYAEIAGHNVRLQANFRKNWNDVHSFSAIAAAEIGQSRFDGNSNRMYGYNKDVLTVASNINFSQLYPNLPIGASSIPNNMNVVGRSDKFVSVLANANYTYDDRYSIFASARRDGSNLLGVNTNNRWKPLWSIGGRWNINNEDFYHVDWLSNLALRATYGYSGNVNNSISALSILYYSSSLNLFNRNYAQVGSPPNPDLKWEEVRTLNLGLDFGLFKGRISGTFEYYIKKAVDIFTTVPVDPTLGISGNALDRNSGNLETKGFDLAVNTRNLTRAFRWNTTFNLSYARPKVTRYYFNSINTPVTPAAREGSLIGGLYGYKWAGLDGNGDPQGYLGKSISKDYFRIFSDSVENQTYKGSSYPLVYGNLFNTFEFKGVELTFNISFKANYYFRKPTIVYYSLYNSWASHSDFEKRWKAPGDEKVTNVPSMPYPANLFRDQFFQNSEVNLERGDHIRLQDIRLSYNLKNAWKRIPFTSFQIYGYASNLNFLIWKSTDSDYDPDFPTNTLLPLRNYSFGVRIGL</sequence>
<accession>A0A3N4M7C3</accession>
<dbReference type="InterPro" id="IPR023996">
    <property type="entry name" value="TonB-dep_OMP_SusC/RagA"/>
</dbReference>
<evidence type="ECO:0000256" key="6">
    <source>
        <dbReference type="ARBA" id="ARBA00023237"/>
    </source>
</evidence>